<dbReference type="RefSeq" id="WP_130021094.1">
    <property type="nucleotide sequence ID" value="NZ_SEWF01000014.1"/>
</dbReference>
<dbReference type="PANTHER" id="PTHR47814:SF1">
    <property type="entry name" value="PEPTIDYL-TRNA HYDROLASE ARFB"/>
    <property type="match status" value="1"/>
</dbReference>
<dbReference type="GO" id="GO:0004045">
    <property type="term" value="F:peptidyl-tRNA hydrolase activity"/>
    <property type="evidence" value="ECO:0007669"/>
    <property type="project" value="UniProtKB-EC"/>
</dbReference>
<dbReference type="GO" id="GO:0072344">
    <property type="term" value="P:rescue of stalled ribosome"/>
    <property type="evidence" value="ECO:0007669"/>
    <property type="project" value="TreeGrafter"/>
</dbReference>
<name>A0A4Q5M012_9BACT</name>
<evidence type="ECO:0000256" key="1">
    <source>
        <dbReference type="ARBA" id="ARBA00010835"/>
    </source>
</evidence>
<dbReference type="Gene3D" id="3.30.160.20">
    <property type="match status" value="1"/>
</dbReference>
<protein>
    <submittedName>
        <fullName evidence="4">Aminoacyl-tRNA hydrolase</fullName>
        <ecNumber evidence="4">3.1.1.29</ecNumber>
    </submittedName>
</protein>
<dbReference type="GO" id="GO:0043022">
    <property type="term" value="F:ribosome binding"/>
    <property type="evidence" value="ECO:0007669"/>
    <property type="project" value="TreeGrafter"/>
</dbReference>
<evidence type="ECO:0000313" key="4">
    <source>
        <dbReference type="EMBL" id="RYU95488.1"/>
    </source>
</evidence>
<dbReference type="AlphaFoldDB" id="A0A4Q5M012"/>
<sequence>MIKDIDFSPEFEFATSRSGGPGGQNVNKVETKVELRFNIQTSALLSDTQKERLLEKLKNQLVQDTILVITAQEKRSQLKNKELSVQKFYKTLEKALHEKKKRLATKPSGEAVEKRLKSKKIESDKKANRNQKIEY</sequence>
<organism evidence="4 5">
    <name type="scientific">Emticicia agri</name>
    <dbReference type="NCBI Taxonomy" id="2492393"/>
    <lineage>
        <taxon>Bacteria</taxon>
        <taxon>Pseudomonadati</taxon>
        <taxon>Bacteroidota</taxon>
        <taxon>Cytophagia</taxon>
        <taxon>Cytophagales</taxon>
        <taxon>Leadbetterellaceae</taxon>
        <taxon>Emticicia</taxon>
    </lineage>
</organism>
<evidence type="ECO:0000256" key="2">
    <source>
        <dbReference type="SAM" id="MobiDB-lite"/>
    </source>
</evidence>
<dbReference type="SUPFAM" id="SSF75620">
    <property type="entry name" value="Release factor"/>
    <property type="match status" value="1"/>
</dbReference>
<dbReference type="OrthoDB" id="9815709at2"/>
<keyword evidence="4" id="KW-0378">Hydrolase</keyword>
<accession>A0A4Q5M012</accession>
<proteinExistence type="inferred from homology"/>
<gene>
    <name evidence="4" type="ORF">EWM59_11360</name>
</gene>
<dbReference type="InterPro" id="IPR000352">
    <property type="entry name" value="Pep_chain_release_fac_I"/>
</dbReference>
<dbReference type="NCBIfam" id="NF006718">
    <property type="entry name" value="PRK09256.1"/>
    <property type="match status" value="1"/>
</dbReference>
<dbReference type="EC" id="3.1.1.29" evidence="4"/>
<dbReference type="Pfam" id="PF00472">
    <property type="entry name" value="RF-1"/>
    <property type="match status" value="1"/>
</dbReference>
<feature type="domain" description="Prokaryotic-type class I peptide chain release factors" evidence="3">
    <location>
        <begin position="17"/>
        <end position="33"/>
    </location>
</feature>
<dbReference type="Proteomes" id="UP000293162">
    <property type="component" value="Unassembled WGS sequence"/>
</dbReference>
<comment type="similarity">
    <text evidence="1">Belongs to the prokaryotic/mitochondrial release factor family.</text>
</comment>
<evidence type="ECO:0000259" key="3">
    <source>
        <dbReference type="PROSITE" id="PS00745"/>
    </source>
</evidence>
<feature type="region of interest" description="Disordered" evidence="2">
    <location>
        <begin position="99"/>
        <end position="135"/>
    </location>
</feature>
<reference evidence="4 5" key="1">
    <citation type="submission" date="2019-02" db="EMBL/GenBank/DDBJ databases">
        <title>Bacterial novel species Emticicia sp. 17J42-9 isolated from soil.</title>
        <authorList>
            <person name="Jung H.-Y."/>
        </authorList>
    </citation>
    <scope>NUCLEOTIDE SEQUENCE [LARGE SCALE GENOMIC DNA]</scope>
    <source>
        <strain evidence="4 5">17J42-9</strain>
    </source>
</reference>
<feature type="compositionally biased region" description="Basic and acidic residues" evidence="2">
    <location>
        <begin position="111"/>
        <end position="135"/>
    </location>
</feature>
<dbReference type="PANTHER" id="PTHR47814">
    <property type="entry name" value="PEPTIDYL-TRNA HYDROLASE ARFB"/>
    <property type="match status" value="1"/>
</dbReference>
<comment type="caution">
    <text evidence="4">The sequence shown here is derived from an EMBL/GenBank/DDBJ whole genome shotgun (WGS) entry which is preliminary data.</text>
</comment>
<keyword evidence="5" id="KW-1185">Reference proteome</keyword>
<dbReference type="EMBL" id="SEWF01000014">
    <property type="protein sequence ID" value="RYU95488.1"/>
    <property type="molecule type" value="Genomic_DNA"/>
</dbReference>
<dbReference type="PROSITE" id="PS00745">
    <property type="entry name" value="RF_PROK_I"/>
    <property type="match status" value="1"/>
</dbReference>
<dbReference type="GO" id="GO:0003747">
    <property type="term" value="F:translation release factor activity"/>
    <property type="evidence" value="ECO:0007669"/>
    <property type="project" value="InterPro"/>
</dbReference>
<dbReference type="InterPro" id="IPR045853">
    <property type="entry name" value="Pep_chain_release_fac_I_sf"/>
</dbReference>
<evidence type="ECO:0000313" key="5">
    <source>
        <dbReference type="Proteomes" id="UP000293162"/>
    </source>
</evidence>